<dbReference type="Gene3D" id="1.10.472.10">
    <property type="entry name" value="Cyclin-like"/>
    <property type="match status" value="1"/>
</dbReference>
<dbReference type="PANTHER" id="PTHR11618:SF13">
    <property type="entry name" value="TRANSCRIPTION INITIATION FACTOR IIB"/>
    <property type="match status" value="1"/>
</dbReference>
<dbReference type="Pfam" id="PF00382">
    <property type="entry name" value="TFIIB"/>
    <property type="match status" value="2"/>
</dbReference>
<dbReference type="InterPro" id="IPR013150">
    <property type="entry name" value="TFIIB_cyclin"/>
</dbReference>
<dbReference type="SUPFAM" id="SSF57783">
    <property type="entry name" value="Zinc beta-ribbon"/>
    <property type="match status" value="1"/>
</dbReference>
<dbReference type="InterPro" id="IPR036915">
    <property type="entry name" value="Cyclin-like_sf"/>
</dbReference>
<protein>
    <recommendedName>
        <fullName evidence="5">TFIIB-type domain-containing protein</fullName>
    </recommendedName>
</protein>
<evidence type="ECO:0000259" key="5">
    <source>
        <dbReference type="PROSITE" id="PS51134"/>
    </source>
</evidence>
<dbReference type="InterPro" id="IPR000812">
    <property type="entry name" value="TFIIB"/>
</dbReference>
<dbReference type="EMBL" id="LAZR01006885">
    <property type="protein sequence ID" value="KKM89000.1"/>
    <property type="molecule type" value="Genomic_DNA"/>
</dbReference>
<dbReference type="Gene3D" id="1.10.472.170">
    <property type="match status" value="1"/>
</dbReference>
<accession>A0A0F9NJH2</accession>
<dbReference type="SUPFAM" id="SSF47954">
    <property type="entry name" value="Cyclin-like"/>
    <property type="match status" value="2"/>
</dbReference>
<dbReference type="PANTHER" id="PTHR11618">
    <property type="entry name" value="TRANSCRIPTION INITIATION FACTOR IIB-RELATED"/>
    <property type="match status" value="1"/>
</dbReference>
<dbReference type="GO" id="GO:0097550">
    <property type="term" value="C:transcription preinitiation complex"/>
    <property type="evidence" value="ECO:0007669"/>
    <property type="project" value="TreeGrafter"/>
</dbReference>
<dbReference type="InterPro" id="IPR013137">
    <property type="entry name" value="Znf_TFIIB"/>
</dbReference>
<dbReference type="AlphaFoldDB" id="A0A0F9NJH2"/>
<evidence type="ECO:0000256" key="2">
    <source>
        <dbReference type="ARBA" id="ARBA00022737"/>
    </source>
</evidence>
<dbReference type="GO" id="GO:0017025">
    <property type="term" value="F:TBP-class protein binding"/>
    <property type="evidence" value="ECO:0007669"/>
    <property type="project" value="InterPro"/>
</dbReference>
<dbReference type="PRINTS" id="PR00685">
    <property type="entry name" value="TIFACTORIIB"/>
</dbReference>
<comment type="caution">
    <text evidence="6">The sequence shown here is derived from an EMBL/GenBank/DDBJ whole genome shotgun (WGS) entry which is preliminary data.</text>
</comment>
<proteinExistence type="inferred from homology"/>
<dbReference type="SMART" id="SM00385">
    <property type="entry name" value="CYCLIN"/>
    <property type="match status" value="2"/>
</dbReference>
<organism evidence="6">
    <name type="scientific">marine sediment metagenome</name>
    <dbReference type="NCBI Taxonomy" id="412755"/>
    <lineage>
        <taxon>unclassified sequences</taxon>
        <taxon>metagenomes</taxon>
        <taxon>ecological metagenomes</taxon>
    </lineage>
</organism>
<sequence length="315" mass="36177">MVLELESPSIVCPECSGYLIEDHKVGETVCNQCGLVINEREIDTAHCGVRAYSNQEKERKWHNGNPISSLVADISLSTIIERSKIFNEDLKRAARWDMQISWERRNLLIAIMELKRIACHLRIPHYIQKAVVKLYKKAFKRGLLRGRSIKGILIASLYYVIKKETLPITMQELINESCVSPRVLNKCFKVLINELNLKPNILNPVLLIPKYINRLKLGPEIEKQSIKIIKNYMKNKGFSGKDPKGLCAGTIYFISKLKNNGLTQKEISAVTGVTEVTLRSRHKDLLRFINFVPQRIRYSLKPEDVYKNIETSQNV</sequence>
<dbReference type="PROSITE" id="PS51134">
    <property type="entry name" value="ZF_TFIIB"/>
    <property type="match status" value="1"/>
</dbReference>
<dbReference type="GO" id="GO:0070897">
    <property type="term" value="P:transcription preinitiation complex assembly"/>
    <property type="evidence" value="ECO:0007669"/>
    <property type="project" value="InterPro"/>
</dbReference>
<keyword evidence="2" id="KW-0677">Repeat</keyword>
<dbReference type="InterPro" id="IPR013763">
    <property type="entry name" value="Cyclin-like_dom"/>
</dbReference>
<gene>
    <name evidence="6" type="ORF">LCGC14_1253030</name>
</gene>
<dbReference type="Pfam" id="PF08271">
    <property type="entry name" value="Zn_Ribbon_TF"/>
    <property type="match status" value="1"/>
</dbReference>
<evidence type="ECO:0000256" key="3">
    <source>
        <dbReference type="ARBA" id="ARBA00023015"/>
    </source>
</evidence>
<keyword evidence="4" id="KW-0804">Transcription</keyword>
<evidence type="ECO:0000313" key="6">
    <source>
        <dbReference type="EMBL" id="KKM89000.1"/>
    </source>
</evidence>
<evidence type="ECO:0000256" key="1">
    <source>
        <dbReference type="ARBA" id="ARBA00010857"/>
    </source>
</evidence>
<evidence type="ECO:0000256" key="4">
    <source>
        <dbReference type="ARBA" id="ARBA00023163"/>
    </source>
</evidence>
<keyword evidence="3" id="KW-0805">Transcription regulation</keyword>
<name>A0A0F9NJH2_9ZZZZ</name>
<reference evidence="6" key="1">
    <citation type="journal article" date="2015" name="Nature">
        <title>Complex archaea that bridge the gap between prokaryotes and eukaryotes.</title>
        <authorList>
            <person name="Spang A."/>
            <person name="Saw J.H."/>
            <person name="Jorgensen S.L."/>
            <person name="Zaremba-Niedzwiedzka K."/>
            <person name="Martijn J."/>
            <person name="Lind A.E."/>
            <person name="van Eijk R."/>
            <person name="Schleper C."/>
            <person name="Guy L."/>
            <person name="Ettema T.J."/>
        </authorList>
    </citation>
    <scope>NUCLEOTIDE SEQUENCE</scope>
</reference>
<feature type="domain" description="TFIIB-type" evidence="5">
    <location>
        <begin position="8"/>
        <end position="38"/>
    </location>
</feature>
<comment type="similarity">
    <text evidence="1">Belongs to the TFIIB family.</text>
</comment>